<keyword evidence="12 18" id="KW-0249">Electron transport</keyword>
<dbReference type="Pfam" id="PF02790">
    <property type="entry name" value="COX2_TM"/>
    <property type="match status" value="1"/>
</dbReference>
<dbReference type="InterPro" id="IPR011759">
    <property type="entry name" value="Cyt_c_oxidase_su2_TM_dom"/>
</dbReference>
<dbReference type="GO" id="GO:0005743">
    <property type="term" value="C:mitochondrial inner membrane"/>
    <property type="evidence" value="ECO:0007669"/>
    <property type="project" value="UniProtKB-SubCell"/>
</dbReference>
<dbReference type="SUPFAM" id="SSF81464">
    <property type="entry name" value="Cytochrome c oxidase subunit II-like, transmembrane region"/>
    <property type="match status" value="1"/>
</dbReference>
<evidence type="ECO:0000256" key="10">
    <source>
        <dbReference type="ARBA" id="ARBA00022842"/>
    </source>
</evidence>
<evidence type="ECO:0000256" key="19">
    <source>
        <dbReference type="SAM" id="Phobius"/>
    </source>
</evidence>
<keyword evidence="16 18" id="KW-0472">Membrane</keyword>
<dbReference type="InterPro" id="IPR002429">
    <property type="entry name" value="CcO_II-like_C"/>
</dbReference>
<accession>A0A096X733</accession>
<keyword evidence="13 19" id="KW-1133">Transmembrane helix</keyword>
<dbReference type="InterPro" id="IPR008972">
    <property type="entry name" value="Cupredoxin"/>
</dbReference>
<dbReference type="Gene3D" id="1.10.287.90">
    <property type="match status" value="1"/>
</dbReference>
<keyword evidence="9 18" id="KW-0999">Mitochondrion inner membrane</keyword>
<evidence type="ECO:0000256" key="6">
    <source>
        <dbReference type="ARBA" id="ARBA00022660"/>
    </source>
</evidence>
<evidence type="ECO:0000256" key="7">
    <source>
        <dbReference type="ARBA" id="ARBA00022692"/>
    </source>
</evidence>
<evidence type="ECO:0000256" key="1">
    <source>
        <dbReference type="ARBA" id="ARBA00004448"/>
    </source>
</evidence>
<comment type="subunit">
    <text evidence="3">Component of the cytochrome c oxidase (complex IV, CIV), a multisubunit enzyme composed of a catalytic core of 3 subunits and several supernumerary subunits. The complex exists as a monomer or a dimer and forms supercomplexes (SCs) in the inner mitochondrial membrane with ubiquinol-cytochrome c oxidoreductase (cytochrome b-c1 complex, complex III, CIII).</text>
</comment>
<evidence type="ECO:0000256" key="14">
    <source>
        <dbReference type="ARBA" id="ARBA00023008"/>
    </source>
</evidence>
<evidence type="ECO:0000256" key="2">
    <source>
        <dbReference type="ARBA" id="ARBA00007866"/>
    </source>
</evidence>
<evidence type="ECO:0000256" key="18">
    <source>
        <dbReference type="RuleBase" id="RU000457"/>
    </source>
</evidence>
<evidence type="ECO:0000256" key="11">
    <source>
        <dbReference type="ARBA" id="ARBA00022967"/>
    </source>
</evidence>
<dbReference type="PROSITE" id="PS50999">
    <property type="entry name" value="COX2_TM"/>
    <property type="match status" value="1"/>
</dbReference>
<keyword evidence="14 18" id="KW-0186">Copper</keyword>
<keyword evidence="6 18" id="KW-0679">Respiratory chain</keyword>
<keyword evidence="5 18" id="KW-0813">Transport</keyword>
<dbReference type="AlphaFoldDB" id="A0A096X733"/>
<comment type="subcellular location">
    <subcellularLocation>
        <location evidence="1 18">Mitochondrion inner membrane</location>
        <topology evidence="1 18">Multi-pass membrane protein</topology>
    </subcellularLocation>
</comment>
<organism evidence="22">
    <name type="scientific">Liposcelis entomophila</name>
    <dbReference type="NCBI Taxonomy" id="550478"/>
    <lineage>
        <taxon>Eukaryota</taxon>
        <taxon>Metazoa</taxon>
        <taxon>Ecdysozoa</taxon>
        <taxon>Arthropoda</taxon>
        <taxon>Hexapoda</taxon>
        <taxon>Insecta</taxon>
        <taxon>Pterygota</taxon>
        <taxon>Neoptera</taxon>
        <taxon>Paraneoptera</taxon>
        <taxon>Psocodea</taxon>
        <taxon>Troctomorpha</taxon>
        <taxon>Liposcelidetae</taxon>
        <taxon>Liposcelididae</taxon>
        <taxon>Liposcelis</taxon>
    </lineage>
</organism>
<comment type="cofactor">
    <cofactor evidence="18">
        <name>Cu cation</name>
        <dbReference type="ChEBI" id="CHEBI:23378"/>
    </cofactor>
    <text evidence="18">Binds a copper A center.</text>
</comment>
<dbReference type="GO" id="GO:0005507">
    <property type="term" value="F:copper ion binding"/>
    <property type="evidence" value="ECO:0007669"/>
    <property type="project" value="InterPro"/>
</dbReference>
<comment type="similarity">
    <text evidence="2 18">Belongs to the cytochrome c oxidase subunit 2 family.</text>
</comment>
<evidence type="ECO:0000256" key="4">
    <source>
        <dbReference type="ARBA" id="ARBA00015946"/>
    </source>
</evidence>
<dbReference type="GO" id="GO:0042773">
    <property type="term" value="P:ATP synthesis coupled electron transport"/>
    <property type="evidence" value="ECO:0007669"/>
    <property type="project" value="TreeGrafter"/>
</dbReference>
<dbReference type="PROSITE" id="PS50857">
    <property type="entry name" value="COX2_CUA"/>
    <property type="match status" value="1"/>
</dbReference>
<evidence type="ECO:0000256" key="8">
    <source>
        <dbReference type="ARBA" id="ARBA00022723"/>
    </source>
</evidence>
<name>A0A096X733_9NEOP</name>
<dbReference type="Pfam" id="PF00116">
    <property type="entry name" value="COX2"/>
    <property type="match status" value="1"/>
</dbReference>
<feature type="domain" description="Cytochrome oxidase subunit II transmembrane region profile" evidence="21">
    <location>
        <begin position="2"/>
        <end position="92"/>
    </location>
</feature>
<protein>
    <recommendedName>
        <fullName evidence="4 18">Cytochrome c oxidase subunit 2</fullName>
    </recommendedName>
</protein>
<dbReference type="PANTHER" id="PTHR22888:SF9">
    <property type="entry name" value="CYTOCHROME C OXIDASE SUBUNIT 2"/>
    <property type="match status" value="1"/>
</dbReference>
<feature type="transmembrane region" description="Helical" evidence="19">
    <location>
        <begin position="68"/>
        <end position="88"/>
    </location>
</feature>
<sequence length="219" mass="26002">MMIEWMNNYLTESSSSVMEQMTEFHEHAMMVMILIVIFISSIIIKVMFNKINNLKFFEQETLEIVWTSIPIFMLLTLAFPSLQILYLIEEKYASALSIKIYGHQWYWSYEYENFNLKYDSFMNNNLFRLLDVDKALVLPFKLNFRLLITSNDVIHSWTLPSSGIKMDANPGRLNLYYLFSFRTGWFYGQCSEICGVNHSFMPIKVEFVNMKKFMNHMGL</sequence>
<dbReference type="RefSeq" id="YP_009104525.1">
    <property type="nucleotide sequence ID" value="NC_025503.1"/>
</dbReference>
<feature type="domain" description="Cytochrome oxidase subunit II copper A binding" evidence="20">
    <location>
        <begin position="93"/>
        <end position="219"/>
    </location>
</feature>
<dbReference type="GO" id="GO:0004129">
    <property type="term" value="F:cytochrome-c oxidase activity"/>
    <property type="evidence" value="ECO:0007669"/>
    <property type="project" value="UniProtKB-EC"/>
</dbReference>
<evidence type="ECO:0000256" key="5">
    <source>
        <dbReference type="ARBA" id="ARBA00022448"/>
    </source>
</evidence>
<comment type="function">
    <text evidence="18">Component of the cytochrome c oxidase, the last enzyme in the mitochondrial electron transport chain which drives oxidative phosphorylation. The respiratory chain contains 3 multisubunit complexes succinate dehydrogenase (complex II, CII), ubiquinol-cytochrome c oxidoreductase (cytochrome b-c1 complex, complex III, CIII) and cytochrome c oxidase (complex IV, CIV), that cooperate to transfer electrons derived from NADH and succinate to molecular oxygen, creating an electrochemical gradient over the inner membrane that drives transmembrane transport and the ATP synthase. Cytochrome c oxidase is the component of the respiratory chain that catalyzes the reduction of oxygen to water. Electrons originating from reduced cytochrome c in the intermembrane space (IMS) are transferred via the dinuclear copper A center (CU(A)) of subunit 2 and heme A of subunit 1 to the active site in subunit 1, a binuclear center (BNC) formed by heme A3 and copper B (CU(B)). The BNC reduces molecular oxygen to 2 water molecules using 4 electrons from cytochrome c in the IMS and 4 protons from the mitochondrial matrix.</text>
</comment>
<keyword evidence="11" id="KW-1278">Translocase</keyword>
<geneLocation type="mitochondrion" evidence="22"/>
<dbReference type="InterPro" id="IPR045187">
    <property type="entry name" value="CcO_II"/>
</dbReference>
<keyword evidence="8 18" id="KW-0479">Metal-binding</keyword>
<dbReference type="CTD" id="4513"/>
<keyword evidence="7 18" id="KW-0812">Transmembrane</keyword>
<dbReference type="InterPro" id="IPR036257">
    <property type="entry name" value="Cyt_c_oxidase_su2_TM_sf"/>
</dbReference>
<dbReference type="PROSITE" id="PS00078">
    <property type="entry name" value="COX2"/>
    <property type="match status" value="1"/>
</dbReference>
<keyword evidence="10" id="KW-0460">Magnesium</keyword>
<evidence type="ECO:0000259" key="21">
    <source>
        <dbReference type="PROSITE" id="PS50999"/>
    </source>
</evidence>
<reference evidence="22" key="1">
    <citation type="journal article" date="2014" name="BMC Genomics">
        <title>Evolution of multipartite mitochondrial genomes in the booklice of the genus Liposcelis (Psocoptera).</title>
        <authorList>
            <person name="Chen S.C."/>
            <person name="Wei D.D."/>
            <person name="Shao R."/>
            <person name="Shi J.X."/>
            <person name="Dou W."/>
            <person name="Wang J.J."/>
        </authorList>
    </citation>
    <scope>NUCLEOTIDE SEQUENCE</scope>
</reference>
<evidence type="ECO:0000313" key="22">
    <source>
        <dbReference type="EMBL" id="AHA47079.1"/>
    </source>
</evidence>
<dbReference type="Gene3D" id="2.60.40.420">
    <property type="entry name" value="Cupredoxins - blue copper proteins"/>
    <property type="match status" value="1"/>
</dbReference>
<evidence type="ECO:0000256" key="16">
    <source>
        <dbReference type="ARBA" id="ARBA00023136"/>
    </source>
</evidence>
<proteinExistence type="inferred from homology"/>
<dbReference type="EMBL" id="KF649223">
    <property type="protein sequence ID" value="AHA47079.1"/>
    <property type="molecule type" value="Genomic_DNA"/>
</dbReference>
<evidence type="ECO:0000256" key="9">
    <source>
        <dbReference type="ARBA" id="ARBA00022792"/>
    </source>
</evidence>
<dbReference type="InterPro" id="IPR001505">
    <property type="entry name" value="Copper_CuA"/>
</dbReference>
<keyword evidence="15 18" id="KW-0496">Mitochondrion</keyword>
<dbReference type="PANTHER" id="PTHR22888">
    <property type="entry name" value="CYTOCHROME C OXIDASE, SUBUNIT II"/>
    <property type="match status" value="1"/>
</dbReference>
<evidence type="ECO:0000256" key="17">
    <source>
        <dbReference type="ARBA" id="ARBA00049512"/>
    </source>
</evidence>
<gene>
    <name evidence="22" type="primary">COX2</name>
</gene>
<comment type="catalytic activity">
    <reaction evidence="17">
        <text>4 Fe(II)-[cytochrome c] + O2 + 8 H(+)(in) = 4 Fe(III)-[cytochrome c] + 2 H2O + 4 H(+)(out)</text>
        <dbReference type="Rhea" id="RHEA:11436"/>
        <dbReference type="Rhea" id="RHEA-COMP:10350"/>
        <dbReference type="Rhea" id="RHEA-COMP:14399"/>
        <dbReference type="ChEBI" id="CHEBI:15377"/>
        <dbReference type="ChEBI" id="CHEBI:15378"/>
        <dbReference type="ChEBI" id="CHEBI:15379"/>
        <dbReference type="ChEBI" id="CHEBI:29033"/>
        <dbReference type="ChEBI" id="CHEBI:29034"/>
        <dbReference type="EC" id="7.1.1.9"/>
    </reaction>
    <physiologicalReaction direction="left-to-right" evidence="17">
        <dbReference type="Rhea" id="RHEA:11437"/>
    </physiologicalReaction>
</comment>
<evidence type="ECO:0000256" key="3">
    <source>
        <dbReference type="ARBA" id="ARBA00011164"/>
    </source>
</evidence>
<evidence type="ECO:0000259" key="20">
    <source>
        <dbReference type="PROSITE" id="PS50857"/>
    </source>
</evidence>
<dbReference type="SUPFAM" id="SSF49503">
    <property type="entry name" value="Cupredoxins"/>
    <property type="match status" value="1"/>
</dbReference>
<dbReference type="PRINTS" id="PR01166">
    <property type="entry name" value="CYCOXIDASEII"/>
</dbReference>
<evidence type="ECO:0000256" key="12">
    <source>
        <dbReference type="ARBA" id="ARBA00022982"/>
    </source>
</evidence>
<feature type="transmembrane region" description="Helical" evidence="19">
    <location>
        <begin position="28"/>
        <end position="48"/>
    </location>
</feature>
<evidence type="ECO:0000256" key="13">
    <source>
        <dbReference type="ARBA" id="ARBA00022989"/>
    </source>
</evidence>
<dbReference type="GeneID" id="22158034"/>
<evidence type="ECO:0000256" key="15">
    <source>
        <dbReference type="ARBA" id="ARBA00023128"/>
    </source>
</evidence>